<comment type="pathway">
    <text evidence="2">Protein modification; protein ubiquitination.</text>
</comment>
<evidence type="ECO:0000256" key="4">
    <source>
        <dbReference type="ARBA" id="ARBA00022448"/>
    </source>
</evidence>
<proteinExistence type="inferred from homology"/>
<keyword evidence="11" id="KW-0472">Membrane</keyword>
<dbReference type="GO" id="GO:0016558">
    <property type="term" value="P:protein import into peroxisome matrix"/>
    <property type="evidence" value="ECO:0007669"/>
    <property type="project" value="InterPro"/>
</dbReference>
<evidence type="ECO:0000256" key="9">
    <source>
        <dbReference type="ARBA" id="ARBA00022927"/>
    </source>
</evidence>
<dbReference type="AlphaFoldDB" id="A0AB34IGE8"/>
<dbReference type="GO" id="GO:1990429">
    <property type="term" value="C:peroxisomal importomer complex"/>
    <property type="evidence" value="ECO:0007669"/>
    <property type="project" value="TreeGrafter"/>
</dbReference>
<reference evidence="15 16" key="1">
    <citation type="journal article" date="2024" name="Science">
        <title>Giant polyketide synthase enzymes in the biosynthesis of giant marine polyether toxins.</title>
        <authorList>
            <person name="Fallon T.R."/>
            <person name="Shende V.V."/>
            <person name="Wierzbicki I.H."/>
            <person name="Pendleton A.L."/>
            <person name="Watervoot N.F."/>
            <person name="Auber R.P."/>
            <person name="Gonzalez D.J."/>
            <person name="Wisecaver J.H."/>
            <person name="Moore B.S."/>
        </authorList>
    </citation>
    <scope>NUCLEOTIDE SEQUENCE [LARGE SCALE GENOMIC DNA]</scope>
    <source>
        <strain evidence="15 16">12B1</strain>
    </source>
</reference>
<evidence type="ECO:0000313" key="15">
    <source>
        <dbReference type="EMBL" id="KAL1498606.1"/>
    </source>
</evidence>
<keyword evidence="8" id="KW-0862">Zinc</keyword>
<evidence type="ECO:0000259" key="14">
    <source>
        <dbReference type="Pfam" id="PF04757"/>
    </source>
</evidence>
<dbReference type="GO" id="GO:0006513">
    <property type="term" value="P:protein monoubiquitination"/>
    <property type="evidence" value="ECO:0007669"/>
    <property type="project" value="TreeGrafter"/>
</dbReference>
<evidence type="ECO:0000256" key="2">
    <source>
        <dbReference type="ARBA" id="ARBA00004906"/>
    </source>
</evidence>
<dbReference type="Proteomes" id="UP001515480">
    <property type="component" value="Unassembled WGS sequence"/>
</dbReference>
<gene>
    <name evidence="15" type="ORF">AB1Y20_013921</name>
</gene>
<dbReference type="GO" id="GO:0005778">
    <property type="term" value="C:peroxisomal membrane"/>
    <property type="evidence" value="ECO:0007669"/>
    <property type="project" value="UniProtKB-SubCell"/>
</dbReference>
<dbReference type="Gene3D" id="3.30.40.10">
    <property type="entry name" value="Zinc/RING finger domain, C3HC4 (zinc finger)"/>
    <property type="match status" value="1"/>
</dbReference>
<evidence type="ECO:0000256" key="10">
    <source>
        <dbReference type="ARBA" id="ARBA00022989"/>
    </source>
</evidence>
<comment type="caution">
    <text evidence="15">The sequence shown here is derived from an EMBL/GenBank/DDBJ whole genome shotgun (WGS) entry which is preliminary data.</text>
</comment>
<dbReference type="InterPro" id="IPR017375">
    <property type="entry name" value="PEX12"/>
</dbReference>
<keyword evidence="9" id="KW-0653">Protein transport</keyword>
<evidence type="ECO:0000256" key="7">
    <source>
        <dbReference type="ARBA" id="ARBA00022771"/>
    </source>
</evidence>
<dbReference type="PANTHER" id="PTHR12888:SF0">
    <property type="entry name" value="PEROXISOME ASSEMBLY PROTEIN 12"/>
    <property type="match status" value="1"/>
</dbReference>
<keyword evidence="7" id="KW-0863">Zinc-finger</keyword>
<keyword evidence="5" id="KW-0812">Transmembrane</keyword>
<evidence type="ECO:0000256" key="3">
    <source>
        <dbReference type="ARBA" id="ARBA00008704"/>
    </source>
</evidence>
<keyword evidence="10" id="KW-1133">Transmembrane helix</keyword>
<dbReference type="Pfam" id="PF04757">
    <property type="entry name" value="Pex2_Pex12"/>
    <property type="match status" value="1"/>
</dbReference>
<keyword evidence="16" id="KW-1185">Reference proteome</keyword>
<feature type="domain" description="Pex N-terminal" evidence="14">
    <location>
        <begin position="24"/>
        <end position="221"/>
    </location>
</feature>
<dbReference type="SUPFAM" id="SSF57850">
    <property type="entry name" value="RING/U-box"/>
    <property type="match status" value="1"/>
</dbReference>
<evidence type="ECO:0000313" key="16">
    <source>
        <dbReference type="Proteomes" id="UP001515480"/>
    </source>
</evidence>
<dbReference type="InterPro" id="IPR013083">
    <property type="entry name" value="Znf_RING/FYVE/PHD"/>
</dbReference>
<organism evidence="15 16">
    <name type="scientific">Prymnesium parvum</name>
    <name type="common">Toxic golden alga</name>
    <dbReference type="NCBI Taxonomy" id="97485"/>
    <lineage>
        <taxon>Eukaryota</taxon>
        <taxon>Haptista</taxon>
        <taxon>Haptophyta</taxon>
        <taxon>Prymnesiophyceae</taxon>
        <taxon>Prymnesiales</taxon>
        <taxon>Prymnesiaceae</taxon>
        <taxon>Prymnesium</taxon>
    </lineage>
</organism>
<evidence type="ECO:0000256" key="6">
    <source>
        <dbReference type="ARBA" id="ARBA00022723"/>
    </source>
</evidence>
<accession>A0AB34IGE8</accession>
<dbReference type="GO" id="GO:0004842">
    <property type="term" value="F:ubiquitin-protein transferase activity"/>
    <property type="evidence" value="ECO:0007669"/>
    <property type="project" value="TreeGrafter"/>
</dbReference>
<sequence>MAYAAALAQRDDGLPSLFELLAQERLMPALRRAHHFVLTVAAQRHPSLFLPLHRRRAALHLGLAALLEAYSLRRHAASFAEHFYGLRREPPPAPSRSLLAWLLLLLPYARASADESLSAAPPAARGARRLARAYRAACAAADAAHLLQLVLHLYGRSAHASFAQRALGYRLRRATAEDARLTRAGKGAEGVLPLLEAPLRHARQLLLLSVLGYRLLEWWHSPEESPLPRVTLFPPPPPPPPLRCGVVVPVEPSRCGVCHRDPVDPAAAPSGLVYCYECIHEAIARDGACPLSGKPATLKEVRRIYETSRPSTMPP</sequence>
<keyword evidence="12" id="KW-0576">Peroxisome</keyword>
<dbReference type="GO" id="GO:0008270">
    <property type="term" value="F:zinc ion binding"/>
    <property type="evidence" value="ECO:0007669"/>
    <property type="project" value="UniProtKB-KW"/>
</dbReference>
<comment type="subcellular location">
    <subcellularLocation>
        <location evidence="1">Peroxisome membrane</location>
        <topology evidence="1">Multi-pass membrane protein</topology>
    </subcellularLocation>
</comment>
<evidence type="ECO:0000256" key="12">
    <source>
        <dbReference type="ARBA" id="ARBA00023140"/>
    </source>
</evidence>
<comment type="similarity">
    <text evidence="3">Belongs to the pex2/pex10/pex12 family.</text>
</comment>
<keyword evidence="4" id="KW-0813">Transport</keyword>
<keyword evidence="6" id="KW-0479">Metal-binding</keyword>
<evidence type="ECO:0000256" key="1">
    <source>
        <dbReference type="ARBA" id="ARBA00004585"/>
    </source>
</evidence>
<protein>
    <recommendedName>
        <fullName evidence="13">Peroxin-12</fullName>
    </recommendedName>
</protein>
<dbReference type="EMBL" id="JBGBPQ010000027">
    <property type="protein sequence ID" value="KAL1498606.1"/>
    <property type="molecule type" value="Genomic_DNA"/>
</dbReference>
<evidence type="ECO:0000256" key="11">
    <source>
        <dbReference type="ARBA" id="ARBA00023136"/>
    </source>
</evidence>
<evidence type="ECO:0000256" key="5">
    <source>
        <dbReference type="ARBA" id="ARBA00022692"/>
    </source>
</evidence>
<dbReference type="InterPro" id="IPR006845">
    <property type="entry name" value="Pex_N"/>
</dbReference>
<evidence type="ECO:0000256" key="8">
    <source>
        <dbReference type="ARBA" id="ARBA00022833"/>
    </source>
</evidence>
<dbReference type="PANTHER" id="PTHR12888">
    <property type="entry name" value="PEROXISOME ASSEMBLY PROTEIN 12 PEROXIN-12"/>
    <property type="match status" value="1"/>
</dbReference>
<name>A0AB34IGE8_PRYPA</name>
<evidence type="ECO:0000256" key="13">
    <source>
        <dbReference type="ARBA" id="ARBA00029692"/>
    </source>
</evidence>